<sequence>MDDVLEGRFEVSLTCSLENQILAIHKRHEKMRQLFEILEKPEDPRTKEDKSKAKDYALTYGKLMHTID</sequence>
<dbReference type="PaxDb" id="6945-B7PL41"/>
<name>B7PL41_IXOSC</name>
<protein>
    <submittedName>
        <fullName evidence="1 2">Uncharacterized protein</fullName>
    </submittedName>
</protein>
<gene>
    <name evidence="1" type="ORF">IscW_ISCW006412</name>
</gene>
<dbReference type="HOGENOM" id="CLU_2796802_0_0_1"/>
<dbReference type="Proteomes" id="UP000001555">
    <property type="component" value="Unassembled WGS sequence"/>
</dbReference>
<accession>B7PL41</accession>
<keyword evidence="3" id="KW-1185">Reference proteome</keyword>
<dbReference type="EMBL" id="DS737624">
    <property type="protein sequence ID" value="EEC07313.1"/>
    <property type="molecule type" value="Genomic_DNA"/>
</dbReference>
<dbReference type="VEuPathDB" id="VectorBase:ISCI006412"/>
<reference evidence="1 3" key="1">
    <citation type="submission" date="2008-03" db="EMBL/GenBank/DDBJ databases">
        <title>Annotation of Ixodes scapularis.</title>
        <authorList>
            <consortium name="Ixodes scapularis Genome Project Consortium"/>
            <person name="Caler E."/>
            <person name="Hannick L.I."/>
            <person name="Bidwell S."/>
            <person name="Joardar V."/>
            <person name="Thiagarajan M."/>
            <person name="Amedeo P."/>
            <person name="Galinsky K.J."/>
            <person name="Schobel S."/>
            <person name="Inman J."/>
            <person name="Hostetler J."/>
            <person name="Miller J."/>
            <person name="Hammond M."/>
            <person name="Megy K."/>
            <person name="Lawson D."/>
            <person name="Kodira C."/>
            <person name="Sutton G."/>
            <person name="Meyer J."/>
            <person name="Hill C.A."/>
            <person name="Birren B."/>
            <person name="Nene V."/>
            <person name="Collins F."/>
            <person name="Alarcon-Chaidez F."/>
            <person name="Wikel S."/>
            <person name="Strausberg R."/>
        </authorList>
    </citation>
    <scope>NUCLEOTIDE SEQUENCE [LARGE SCALE GENOMIC DNA]</scope>
    <source>
        <strain evidence="3">Wikel</strain>
        <strain evidence="1">Wikel colony</strain>
    </source>
</reference>
<dbReference type="EMBL" id="ABJB010033986">
    <property type="status" value="NOT_ANNOTATED_CDS"/>
    <property type="molecule type" value="Genomic_DNA"/>
</dbReference>
<evidence type="ECO:0000313" key="2">
    <source>
        <dbReference type="EnsemblMetazoa" id="ISCW006412-PA"/>
    </source>
</evidence>
<reference evidence="2" key="2">
    <citation type="submission" date="2020-05" db="UniProtKB">
        <authorList>
            <consortium name="EnsemblMetazoa"/>
        </authorList>
    </citation>
    <scope>IDENTIFICATION</scope>
    <source>
        <strain evidence="2">wikel</strain>
    </source>
</reference>
<dbReference type="InParanoid" id="B7PL41"/>
<organism>
    <name type="scientific">Ixodes scapularis</name>
    <name type="common">Black-legged tick</name>
    <name type="synonym">Deer tick</name>
    <dbReference type="NCBI Taxonomy" id="6945"/>
    <lineage>
        <taxon>Eukaryota</taxon>
        <taxon>Metazoa</taxon>
        <taxon>Ecdysozoa</taxon>
        <taxon>Arthropoda</taxon>
        <taxon>Chelicerata</taxon>
        <taxon>Arachnida</taxon>
        <taxon>Acari</taxon>
        <taxon>Parasitiformes</taxon>
        <taxon>Ixodida</taxon>
        <taxon>Ixodoidea</taxon>
        <taxon>Ixodidae</taxon>
        <taxon>Ixodinae</taxon>
        <taxon>Ixodes</taxon>
    </lineage>
</organism>
<dbReference type="EnsemblMetazoa" id="ISCW006412-RA">
    <property type="protein sequence ID" value="ISCW006412-PA"/>
    <property type="gene ID" value="ISCW006412"/>
</dbReference>
<evidence type="ECO:0000313" key="3">
    <source>
        <dbReference type="Proteomes" id="UP000001555"/>
    </source>
</evidence>
<dbReference type="AlphaFoldDB" id="B7PL41"/>
<proteinExistence type="predicted"/>
<evidence type="ECO:0000313" key="1">
    <source>
        <dbReference type="EMBL" id="EEC07313.1"/>
    </source>
</evidence>
<dbReference type="VEuPathDB" id="VectorBase:ISCW006412"/>